<accession>A0A328NM91</accession>
<gene>
    <name evidence="3" type="ORF">PSN13_02651</name>
</gene>
<evidence type="ECO:0000313" key="3">
    <source>
        <dbReference type="EMBL" id="RAO34881.1"/>
    </source>
</evidence>
<dbReference type="Proteomes" id="UP000249419">
    <property type="component" value="Unassembled WGS sequence"/>
</dbReference>
<evidence type="ECO:0000256" key="1">
    <source>
        <dbReference type="SAM" id="MobiDB-lite"/>
    </source>
</evidence>
<feature type="transmembrane region" description="Helical" evidence="2">
    <location>
        <begin position="129"/>
        <end position="148"/>
    </location>
</feature>
<feature type="transmembrane region" description="Helical" evidence="2">
    <location>
        <begin position="32"/>
        <end position="55"/>
    </location>
</feature>
<dbReference type="EMBL" id="PYAG01000011">
    <property type="protein sequence ID" value="RAO34881.1"/>
    <property type="molecule type" value="Genomic_DNA"/>
</dbReference>
<keyword evidence="2" id="KW-1133">Transmembrane helix</keyword>
<proteinExistence type="predicted"/>
<reference evidence="3 4" key="1">
    <citation type="submission" date="2018-03" db="EMBL/GenBank/DDBJ databases">
        <title>Defining the species Micromonospora saelicesensis and Micromonospora noduli under the framework of genomics.</title>
        <authorList>
            <person name="Riesco R."/>
            <person name="Trujillo M.E."/>
        </authorList>
    </citation>
    <scope>NUCLEOTIDE SEQUENCE [LARGE SCALE GENOMIC DNA]</scope>
    <source>
        <strain evidence="3 4">PSN13</strain>
    </source>
</reference>
<feature type="compositionally biased region" description="Basic residues" evidence="1">
    <location>
        <begin position="163"/>
        <end position="176"/>
    </location>
</feature>
<comment type="caution">
    <text evidence="3">The sequence shown here is derived from an EMBL/GenBank/DDBJ whole genome shotgun (WGS) entry which is preliminary data.</text>
</comment>
<feature type="compositionally biased region" description="Basic and acidic residues" evidence="1">
    <location>
        <begin position="226"/>
        <end position="254"/>
    </location>
</feature>
<keyword evidence="2" id="KW-0472">Membrane</keyword>
<feature type="compositionally biased region" description="Basic residues" evidence="1">
    <location>
        <begin position="214"/>
        <end position="225"/>
    </location>
</feature>
<organism evidence="3 4">
    <name type="scientific">Micromonospora saelicesensis</name>
    <dbReference type="NCBI Taxonomy" id="285676"/>
    <lineage>
        <taxon>Bacteria</taxon>
        <taxon>Bacillati</taxon>
        <taxon>Actinomycetota</taxon>
        <taxon>Actinomycetes</taxon>
        <taxon>Micromonosporales</taxon>
        <taxon>Micromonosporaceae</taxon>
        <taxon>Micromonospora</taxon>
    </lineage>
</organism>
<evidence type="ECO:0000313" key="4">
    <source>
        <dbReference type="Proteomes" id="UP000249419"/>
    </source>
</evidence>
<keyword evidence="2" id="KW-0812">Transmembrane</keyword>
<dbReference type="RefSeq" id="WP_146766181.1">
    <property type="nucleotide sequence ID" value="NZ_PYAG01000011.1"/>
</dbReference>
<name>A0A328NM91_9ACTN</name>
<sequence length="254" mass="28927">MDVDNEERRAGAPAAAAGRRGRWKRFFERAPGLQLMAVYWVPMTVLIGLPVRWLFDRQEPLVEAVLNGALNLVWIGPAMYFSRWSAGEQAARRDPEGYALRQALRTSTVPADEATRTALPRYLAEQRRATWAALLAILGICLGLILLAPARRRQRGLRGDLRRGRRRQCGRRRAHPHPYSPAGNTRIAWVGGSTARGDPAEHVRGGDQQCRSPGHARRGTRRWRPRSGETHCRRSVRVREDESPRPEERRWRPT</sequence>
<feature type="region of interest" description="Disordered" evidence="1">
    <location>
        <begin position="158"/>
        <end position="254"/>
    </location>
</feature>
<evidence type="ECO:0000256" key="2">
    <source>
        <dbReference type="SAM" id="Phobius"/>
    </source>
</evidence>
<protein>
    <submittedName>
        <fullName evidence="3">Uncharacterized protein</fullName>
    </submittedName>
</protein>
<dbReference type="AlphaFoldDB" id="A0A328NM91"/>